<gene>
    <name evidence="1" type="ORF">LCGC14_0559740</name>
</gene>
<sequence>MNNTSLELLYKNLISKLWEELLFFIPDDEVSNEFLENHNEIEFEKLRNKILIIDYYKGPTRYELARDNSMIILKGSTLKKSTRQLLNAKANSNAQEFNYLLELYYEQAECLYFITNWLNKNITQILPQEDTILGLFKLQYNFHKSHFETILKQFYPDMQSLPKGNFNIGKSLESSFPHVSKLFYTRDKQNVIPGVSNLQEELHENLPTSTNKKTQDSKNKKQPLISDSEAETILLKRIFNIDSKVLK</sequence>
<reference evidence="1" key="1">
    <citation type="journal article" date="2015" name="Nature">
        <title>Complex archaea that bridge the gap between prokaryotes and eukaryotes.</title>
        <authorList>
            <person name="Spang A."/>
            <person name="Saw J.H."/>
            <person name="Jorgensen S.L."/>
            <person name="Zaremba-Niedzwiedzka K."/>
            <person name="Martijn J."/>
            <person name="Lind A.E."/>
            <person name="van Eijk R."/>
            <person name="Schleper C."/>
            <person name="Guy L."/>
            <person name="Ettema T.J."/>
        </authorList>
    </citation>
    <scope>NUCLEOTIDE SEQUENCE</scope>
</reference>
<name>A0A0F9S608_9ZZZZ</name>
<organism evidence="1">
    <name type="scientific">marine sediment metagenome</name>
    <dbReference type="NCBI Taxonomy" id="412755"/>
    <lineage>
        <taxon>unclassified sequences</taxon>
        <taxon>metagenomes</taxon>
        <taxon>ecological metagenomes</taxon>
    </lineage>
</organism>
<evidence type="ECO:0000313" key="1">
    <source>
        <dbReference type="EMBL" id="KKN57677.1"/>
    </source>
</evidence>
<comment type="caution">
    <text evidence="1">The sequence shown here is derived from an EMBL/GenBank/DDBJ whole genome shotgun (WGS) entry which is preliminary data.</text>
</comment>
<dbReference type="AlphaFoldDB" id="A0A0F9S608"/>
<protein>
    <submittedName>
        <fullName evidence="1">Uncharacterized protein</fullName>
    </submittedName>
</protein>
<accession>A0A0F9S608</accession>
<dbReference type="EMBL" id="LAZR01000794">
    <property type="protein sequence ID" value="KKN57677.1"/>
    <property type="molecule type" value="Genomic_DNA"/>
</dbReference>
<proteinExistence type="predicted"/>